<dbReference type="Gene3D" id="1.10.10.60">
    <property type="entry name" value="Homeodomain-like"/>
    <property type="match status" value="2"/>
</dbReference>
<dbReference type="PANTHER" id="PTHR43280:SF28">
    <property type="entry name" value="HTH-TYPE TRANSCRIPTIONAL ACTIVATOR RHAS"/>
    <property type="match status" value="1"/>
</dbReference>
<keyword evidence="3" id="KW-0804">Transcription</keyword>
<dbReference type="PANTHER" id="PTHR43280">
    <property type="entry name" value="ARAC-FAMILY TRANSCRIPTIONAL REGULATOR"/>
    <property type="match status" value="1"/>
</dbReference>
<dbReference type="GO" id="GO:0043565">
    <property type="term" value="F:sequence-specific DNA binding"/>
    <property type="evidence" value="ECO:0007669"/>
    <property type="project" value="InterPro"/>
</dbReference>
<reference evidence="5 6" key="1">
    <citation type="submission" date="2016-06" db="EMBL/GenBank/DDBJ databases">
        <title>Domibacillus iocasae genome sequencing.</title>
        <authorList>
            <person name="Verma A."/>
            <person name="Pal Y."/>
            <person name="Ojha A.K."/>
            <person name="Krishnamurthi S."/>
        </authorList>
    </citation>
    <scope>NUCLEOTIDE SEQUENCE [LARGE SCALE GENOMIC DNA]</scope>
    <source>
        <strain evidence="5 6">DSM 29979</strain>
    </source>
</reference>
<keyword evidence="6" id="KW-1185">Reference proteome</keyword>
<accession>A0A1E7DRP9</accession>
<keyword evidence="2" id="KW-0238">DNA-binding</keyword>
<proteinExistence type="predicted"/>
<dbReference type="InterPro" id="IPR018060">
    <property type="entry name" value="HTH_AraC"/>
</dbReference>
<dbReference type="RefSeq" id="WP_069937753.1">
    <property type="nucleotide sequence ID" value="NZ_MAMP01000012.1"/>
</dbReference>
<sequence length="282" mass="33392">MRRQYLLPMLQEPNYIVLPESIGWYRDELDHYVDRKAGTWTTFSIHFVIEGSGFVEVEGEVRCLKRGDAFFYFPMHEQKYYSSKEDPWSIRWVHFYGEELNALLSSRGFHWFSLWHIHDVPTLIEAHEQLLWEAETHSFLQLSQLSTLTYAFLTRFMTNAEPWNAEKTPEHNSRIGALLPLMQQRACEPFELSYWAGKAGISSYYFCRLFKQAVHMTPMSFITLCRLQQSKQWLLDHRDMNVKDIAEKAGYPSTSYFNKLFLQQEGMTPTKYRELHSTGVQK</sequence>
<dbReference type="InterPro" id="IPR009057">
    <property type="entry name" value="Homeodomain-like_sf"/>
</dbReference>
<dbReference type="InterPro" id="IPR018062">
    <property type="entry name" value="HTH_AraC-typ_CS"/>
</dbReference>
<dbReference type="InterPro" id="IPR020449">
    <property type="entry name" value="Tscrpt_reg_AraC-type_HTH"/>
</dbReference>
<dbReference type="OrthoDB" id="9813413at2"/>
<dbReference type="AlphaFoldDB" id="A0A1E7DRP9"/>
<dbReference type="Pfam" id="PF02311">
    <property type="entry name" value="AraC_binding"/>
    <property type="match status" value="1"/>
</dbReference>
<name>A0A1E7DRP9_9BACI</name>
<dbReference type="Proteomes" id="UP000095658">
    <property type="component" value="Unassembled WGS sequence"/>
</dbReference>
<evidence type="ECO:0000259" key="4">
    <source>
        <dbReference type="PROSITE" id="PS01124"/>
    </source>
</evidence>
<dbReference type="EMBL" id="MAMP01000012">
    <property type="protein sequence ID" value="OES45756.1"/>
    <property type="molecule type" value="Genomic_DNA"/>
</dbReference>
<dbReference type="SMART" id="SM00342">
    <property type="entry name" value="HTH_ARAC"/>
    <property type="match status" value="1"/>
</dbReference>
<dbReference type="PROSITE" id="PS01124">
    <property type="entry name" value="HTH_ARAC_FAMILY_2"/>
    <property type="match status" value="1"/>
</dbReference>
<dbReference type="Gene3D" id="2.60.120.280">
    <property type="entry name" value="Regulatory protein AraC"/>
    <property type="match status" value="1"/>
</dbReference>
<dbReference type="PROSITE" id="PS00041">
    <property type="entry name" value="HTH_ARAC_FAMILY_1"/>
    <property type="match status" value="1"/>
</dbReference>
<evidence type="ECO:0000313" key="6">
    <source>
        <dbReference type="Proteomes" id="UP000095658"/>
    </source>
</evidence>
<keyword evidence="1" id="KW-0805">Transcription regulation</keyword>
<dbReference type="InterPro" id="IPR037923">
    <property type="entry name" value="HTH-like"/>
</dbReference>
<organism evidence="5 6">
    <name type="scientific">Domibacillus iocasae</name>
    <dbReference type="NCBI Taxonomy" id="1714016"/>
    <lineage>
        <taxon>Bacteria</taxon>
        <taxon>Bacillati</taxon>
        <taxon>Bacillota</taxon>
        <taxon>Bacilli</taxon>
        <taxon>Bacillales</taxon>
        <taxon>Bacillaceae</taxon>
        <taxon>Domibacillus</taxon>
    </lineage>
</organism>
<evidence type="ECO:0000256" key="2">
    <source>
        <dbReference type="ARBA" id="ARBA00023125"/>
    </source>
</evidence>
<dbReference type="PRINTS" id="PR00032">
    <property type="entry name" value="HTHARAC"/>
</dbReference>
<dbReference type="GO" id="GO:0003700">
    <property type="term" value="F:DNA-binding transcription factor activity"/>
    <property type="evidence" value="ECO:0007669"/>
    <property type="project" value="InterPro"/>
</dbReference>
<dbReference type="SUPFAM" id="SSF46689">
    <property type="entry name" value="Homeodomain-like"/>
    <property type="match status" value="2"/>
</dbReference>
<dbReference type="InterPro" id="IPR003313">
    <property type="entry name" value="AraC-bd"/>
</dbReference>
<dbReference type="SUPFAM" id="SSF51215">
    <property type="entry name" value="Regulatory protein AraC"/>
    <property type="match status" value="1"/>
</dbReference>
<feature type="domain" description="HTH araC/xylS-type" evidence="4">
    <location>
        <begin position="176"/>
        <end position="275"/>
    </location>
</feature>
<evidence type="ECO:0000256" key="3">
    <source>
        <dbReference type="ARBA" id="ARBA00023163"/>
    </source>
</evidence>
<gene>
    <name evidence="5" type="ORF">BA724_02825</name>
</gene>
<evidence type="ECO:0000256" key="1">
    <source>
        <dbReference type="ARBA" id="ARBA00023015"/>
    </source>
</evidence>
<evidence type="ECO:0000313" key="5">
    <source>
        <dbReference type="EMBL" id="OES45756.1"/>
    </source>
</evidence>
<dbReference type="STRING" id="1714016.BA724_02825"/>
<comment type="caution">
    <text evidence="5">The sequence shown here is derived from an EMBL/GenBank/DDBJ whole genome shotgun (WGS) entry which is preliminary data.</text>
</comment>
<protein>
    <submittedName>
        <fullName evidence="5">AraC family transcriptional regulator</fullName>
    </submittedName>
</protein>
<dbReference type="Pfam" id="PF12833">
    <property type="entry name" value="HTH_18"/>
    <property type="match status" value="1"/>
</dbReference>